<dbReference type="PANTHER" id="PTHR24220:SF648">
    <property type="entry name" value="ABC TRANSPORTER ATP-BINDING PROTEIN YTRE"/>
    <property type="match status" value="1"/>
</dbReference>
<feature type="compositionally biased region" description="Low complexity" evidence="4">
    <location>
        <begin position="297"/>
        <end position="325"/>
    </location>
</feature>
<gene>
    <name evidence="6" type="ORF">WDZ17_02320</name>
</gene>
<dbReference type="InterPro" id="IPR027417">
    <property type="entry name" value="P-loop_NTPase"/>
</dbReference>
<dbReference type="InterPro" id="IPR003439">
    <property type="entry name" value="ABC_transporter-like_ATP-bd"/>
</dbReference>
<keyword evidence="3 6" id="KW-0067">ATP-binding</keyword>
<sequence length="342" mass="35923">MSRSESPRSRRRGPRRHPGPVGELRLEGVGRRVELPDGGHLDVLSGVDLVVEPGEHVAVVGRSGSGKSTLLNVLGLLDTPTSGRYLLDGVDASRLPGRRRARLRGESFGFVFQQFNLLPRRTAVENVAAPLLYARGRAFWTRGRRAREALRRVGLGHRLEAVPERLSGGEQQRVAVARALVRRPRVLLADEPTGALDVDTGAAVMDLLEELVTAQGTTLVTITHDLSVAARADRVLRLDHGVLTPVGDADVAASTADRDELVLPDPQEPSGLDGPVGPAPEPAEGPADQTGADEPLVDGAGADGAVPATEPVPAGPAAGPAAGPVAGSGGWRRRRRLLGARG</sequence>
<dbReference type="SMART" id="SM00382">
    <property type="entry name" value="AAA"/>
    <property type="match status" value="1"/>
</dbReference>
<name>A0ABU8RGC0_9ACTN</name>
<evidence type="ECO:0000256" key="4">
    <source>
        <dbReference type="SAM" id="MobiDB-lite"/>
    </source>
</evidence>
<feature type="domain" description="ABC transporter" evidence="5">
    <location>
        <begin position="24"/>
        <end position="265"/>
    </location>
</feature>
<dbReference type="Pfam" id="PF00005">
    <property type="entry name" value="ABC_tran"/>
    <property type="match status" value="1"/>
</dbReference>
<evidence type="ECO:0000259" key="5">
    <source>
        <dbReference type="PROSITE" id="PS50893"/>
    </source>
</evidence>
<dbReference type="GO" id="GO:0005524">
    <property type="term" value="F:ATP binding"/>
    <property type="evidence" value="ECO:0007669"/>
    <property type="project" value="UniProtKB-KW"/>
</dbReference>
<accession>A0ABU8RGC0</accession>
<feature type="compositionally biased region" description="Basic residues" evidence="4">
    <location>
        <begin position="331"/>
        <end position="342"/>
    </location>
</feature>
<dbReference type="SUPFAM" id="SSF52540">
    <property type="entry name" value="P-loop containing nucleoside triphosphate hydrolases"/>
    <property type="match status" value="1"/>
</dbReference>
<dbReference type="Gene3D" id="3.40.50.300">
    <property type="entry name" value="P-loop containing nucleotide triphosphate hydrolases"/>
    <property type="match status" value="1"/>
</dbReference>
<dbReference type="PROSITE" id="PS00211">
    <property type="entry name" value="ABC_TRANSPORTER_1"/>
    <property type="match status" value="1"/>
</dbReference>
<keyword evidence="2" id="KW-0547">Nucleotide-binding</keyword>
<protein>
    <submittedName>
        <fullName evidence="6">ABC transporter ATP-binding protein</fullName>
    </submittedName>
</protein>
<comment type="caution">
    <text evidence="6">The sequence shown here is derived from an EMBL/GenBank/DDBJ whole genome shotgun (WGS) entry which is preliminary data.</text>
</comment>
<feature type="compositionally biased region" description="Basic residues" evidence="4">
    <location>
        <begin position="9"/>
        <end position="18"/>
    </location>
</feature>
<keyword evidence="1" id="KW-0813">Transport</keyword>
<evidence type="ECO:0000256" key="1">
    <source>
        <dbReference type="ARBA" id="ARBA00022448"/>
    </source>
</evidence>
<dbReference type="PANTHER" id="PTHR24220">
    <property type="entry name" value="IMPORT ATP-BINDING PROTEIN"/>
    <property type="match status" value="1"/>
</dbReference>
<dbReference type="Proteomes" id="UP001387100">
    <property type="component" value="Unassembled WGS sequence"/>
</dbReference>
<evidence type="ECO:0000313" key="6">
    <source>
        <dbReference type="EMBL" id="MEJ5944128.1"/>
    </source>
</evidence>
<feature type="region of interest" description="Disordered" evidence="4">
    <location>
        <begin position="261"/>
        <end position="342"/>
    </location>
</feature>
<dbReference type="EMBL" id="JBBIAA010000002">
    <property type="protein sequence ID" value="MEJ5944128.1"/>
    <property type="molecule type" value="Genomic_DNA"/>
</dbReference>
<proteinExistence type="predicted"/>
<feature type="region of interest" description="Disordered" evidence="4">
    <location>
        <begin position="1"/>
        <end position="24"/>
    </location>
</feature>
<dbReference type="InterPro" id="IPR003593">
    <property type="entry name" value="AAA+_ATPase"/>
</dbReference>
<dbReference type="PROSITE" id="PS50893">
    <property type="entry name" value="ABC_TRANSPORTER_2"/>
    <property type="match status" value="1"/>
</dbReference>
<dbReference type="InterPro" id="IPR017911">
    <property type="entry name" value="MacB-like_ATP-bd"/>
</dbReference>
<evidence type="ECO:0000256" key="2">
    <source>
        <dbReference type="ARBA" id="ARBA00022741"/>
    </source>
</evidence>
<dbReference type="InterPro" id="IPR017871">
    <property type="entry name" value="ABC_transporter-like_CS"/>
</dbReference>
<evidence type="ECO:0000256" key="3">
    <source>
        <dbReference type="ARBA" id="ARBA00022840"/>
    </source>
</evidence>
<organism evidence="6 7">
    <name type="scientific">Pseudokineococcus basanitobsidens</name>
    <dbReference type="NCBI Taxonomy" id="1926649"/>
    <lineage>
        <taxon>Bacteria</taxon>
        <taxon>Bacillati</taxon>
        <taxon>Actinomycetota</taxon>
        <taxon>Actinomycetes</taxon>
        <taxon>Kineosporiales</taxon>
        <taxon>Kineosporiaceae</taxon>
        <taxon>Pseudokineococcus</taxon>
    </lineage>
</organism>
<evidence type="ECO:0000313" key="7">
    <source>
        <dbReference type="Proteomes" id="UP001387100"/>
    </source>
</evidence>
<dbReference type="CDD" id="cd03255">
    <property type="entry name" value="ABC_MJ0796_LolCDE_FtsE"/>
    <property type="match status" value="1"/>
</dbReference>
<keyword evidence="7" id="KW-1185">Reference proteome</keyword>
<dbReference type="RefSeq" id="WP_339573520.1">
    <property type="nucleotide sequence ID" value="NZ_JBBIAA010000002.1"/>
</dbReference>
<reference evidence="6 7" key="1">
    <citation type="journal article" date="2017" name="Int. J. Syst. Evol. Microbiol.">
        <title>Pseudokineococcus basanitobsidens sp. nov., isolated from volcanic rock.</title>
        <authorList>
            <person name="Lee D.W."/>
            <person name="Park M.Y."/>
            <person name="Kim J.J."/>
            <person name="Kim B.S."/>
        </authorList>
    </citation>
    <scope>NUCLEOTIDE SEQUENCE [LARGE SCALE GENOMIC DNA]</scope>
    <source>
        <strain evidence="6 7">DSM 103726</strain>
    </source>
</reference>
<dbReference type="InterPro" id="IPR015854">
    <property type="entry name" value="ABC_transpr_LolD-like"/>
</dbReference>